<dbReference type="Pfam" id="PF13407">
    <property type="entry name" value="Peripla_BP_4"/>
    <property type="match status" value="1"/>
</dbReference>
<evidence type="ECO:0000313" key="7">
    <source>
        <dbReference type="Proteomes" id="UP000317093"/>
    </source>
</evidence>
<evidence type="ECO:0000256" key="4">
    <source>
        <dbReference type="SAM" id="SignalP"/>
    </source>
</evidence>
<feature type="chain" id="PRO_5021900994" evidence="4">
    <location>
        <begin position="18"/>
        <end position="347"/>
    </location>
</feature>
<dbReference type="OrthoDB" id="250606at2"/>
<evidence type="ECO:0000256" key="3">
    <source>
        <dbReference type="ARBA" id="ARBA00022729"/>
    </source>
</evidence>
<dbReference type="PROSITE" id="PS51257">
    <property type="entry name" value="PROKAR_LIPOPROTEIN"/>
    <property type="match status" value="1"/>
</dbReference>
<dbReference type="PANTHER" id="PTHR46847">
    <property type="entry name" value="D-ALLOSE-BINDING PERIPLASMIC PROTEIN-RELATED"/>
    <property type="match status" value="1"/>
</dbReference>
<sequence precursor="true">MQTCRLMAWSLILLVVAGCNQGTSPEKVAKEKEASAKTSAHADRMKIAVIPKGTMHDYWQAIHTGALAAAADHKDVEVIWRGPLIEGKPDEQRKILEGFAEMGVDAIVIAPADREKMVEPIEKVIEGGTPVVVIDSPLASDKIVSYVGTDNEKLGQLAAKEMAQTLKGKGGVIVLRQLEVDSSTSARVEAFLHELKERAPDIEILSSDVYGGATTETTTIAAQKLIEKFGDKIKGWYCPTLGTTLGTLYSLQNLEKLGTVTVIGSDFNGDLIIALRNGGVRGLMLQDPVSIGKKGVNAAIDHLEGKDVPPKELTGAYLLRKEYIDAPDFKRLYSPDMQKWLGKGTKD</sequence>
<name>A0A518BCY9_9BACT</name>
<accession>A0A518BCY9</accession>
<dbReference type="KEGG" id="knv:Pan216_56550"/>
<dbReference type="Proteomes" id="UP000317093">
    <property type="component" value="Chromosome"/>
</dbReference>
<protein>
    <submittedName>
        <fullName evidence="6">D-allose-binding periplasmic protein</fullName>
    </submittedName>
</protein>
<dbReference type="PANTHER" id="PTHR46847:SF1">
    <property type="entry name" value="D-ALLOSE-BINDING PERIPLASMIC PROTEIN-RELATED"/>
    <property type="match status" value="1"/>
</dbReference>
<reference evidence="6 7" key="1">
    <citation type="submission" date="2019-02" db="EMBL/GenBank/DDBJ databases">
        <title>Deep-cultivation of Planctomycetes and their phenomic and genomic characterization uncovers novel biology.</title>
        <authorList>
            <person name="Wiegand S."/>
            <person name="Jogler M."/>
            <person name="Boedeker C."/>
            <person name="Pinto D."/>
            <person name="Vollmers J."/>
            <person name="Rivas-Marin E."/>
            <person name="Kohn T."/>
            <person name="Peeters S.H."/>
            <person name="Heuer A."/>
            <person name="Rast P."/>
            <person name="Oberbeckmann S."/>
            <person name="Bunk B."/>
            <person name="Jeske O."/>
            <person name="Meyerdierks A."/>
            <person name="Storesund J.E."/>
            <person name="Kallscheuer N."/>
            <person name="Luecker S."/>
            <person name="Lage O.M."/>
            <person name="Pohl T."/>
            <person name="Merkel B.J."/>
            <person name="Hornburger P."/>
            <person name="Mueller R.-W."/>
            <person name="Bruemmer F."/>
            <person name="Labrenz M."/>
            <person name="Spormann A.M."/>
            <person name="Op den Camp H."/>
            <person name="Overmann J."/>
            <person name="Amann R."/>
            <person name="Jetten M.S.M."/>
            <person name="Mascher T."/>
            <person name="Medema M.H."/>
            <person name="Devos D.P."/>
            <person name="Kaster A.-K."/>
            <person name="Ovreas L."/>
            <person name="Rohde M."/>
            <person name="Galperin M.Y."/>
            <person name="Jogler C."/>
        </authorList>
    </citation>
    <scope>NUCLEOTIDE SEQUENCE [LARGE SCALE GENOMIC DNA]</scope>
    <source>
        <strain evidence="6 7">Pan216</strain>
    </source>
</reference>
<gene>
    <name evidence="6" type="primary">alsB</name>
    <name evidence="6" type="ORF">Pan216_56550</name>
</gene>
<dbReference type="GO" id="GO:0030313">
    <property type="term" value="C:cell envelope"/>
    <property type="evidence" value="ECO:0007669"/>
    <property type="project" value="UniProtKB-SubCell"/>
</dbReference>
<organism evidence="6 7">
    <name type="scientific">Kolteria novifilia</name>
    <dbReference type="NCBI Taxonomy" id="2527975"/>
    <lineage>
        <taxon>Bacteria</taxon>
        <taxon>Pseudomonadati</taxon>
        <taxon>Planctomycetota</taxon>
        <taxon>Planctomycetia</taxon>
        <taxon>Kolteriales</taxon>
        <taxon>Kolteriaceae</taxon>
        <taxon>Kolteria</taxon>
    </lineage>
</organism>
<evidence type="ECO:0000313" key="6">
    <source>
        <dbReference type="EMBL" id="QDU64763.1"/>
    </source>
</evidence>
<dbReference type="AlphaFoldDB" id="A0A518BCY9"/>
<dbReference type="EMBL" id="CP036279">
    <property type="protein sequence ID" value="QDU64763.1"/>
    <property type="molecule type" value="Genomic_DNA"/>
</dbReference>
<feature type="domain" description="Periplasmic binding protein" evidence="5">
    <location>
        <begin position="47"/>
        <end position="307"/>
    </location>
</feature>
<dbReference type="GO" id="GO:0030246">
    <property type="term" value="F:carbohydrate binding"/>
    <property type="evidence" value="ECO:0007669"/>
    <property type="project" value="UniProtKB-ARBA"/>
</dbReference>
<evidence type="ECO:0000256" key="2">
    <source>
        <dbReference type="ARBA" id="ARBA00007639"/>
    </source>
</evidence>
<keyword evidence="3 4" id="KW-0732">Signal</keyword>
<dbReference type="InterPro" id="IPR025997">
    <property type="entry name" value="SBP_2_dom"/>
</dbReference>
<dbReference type="RefSeq" id="WP_145263186.1">
    <property type="nucleotide sequence ID" value="NZ_CP036279.1"/>
</dbReference>
<evidence type="ECO:0000259" key="5">
    <source>
        <dbReference type="Pfam" id="PF13407"/>
    </source>
</evidence>
<keyword evidence="7" id="KW-1185">Reference proteome</keyword>
<feature type="signal peptide" evidence="4">
    <location>
        <begin position="1"/>
        <end position="17"/>
    </location>
</feature>
<proteinExistence type="inferred from homology"/>
<dbReference type="SUPFAM" id="SSF53822">
    <property type="entry name" value="Periplasmic binding protein-like I"/>
    <property type="match status" value="1"/>
</dbReference>
<evidence type="ECO:0000256" key="1">
    <source>
        <dbReference type="ARBA" id="ARBA00004196"/>
    </source>
</evidence>
<comment type="similarity">
    <text evidence="2">Belongs to the bacterial solute-binding protein 2 family.</text>
</comment>
<comment type="subcellular location">
    <subcellularLocation>
        <location evidence="1">Cell envelope</location>
    </subcellularLocation>
</comment>
<dbReference type="Gene3D" id="3.40.50.2300">
    <property type="match status" value="2"/>
</dbReference>
<dbReference type="InterPro" id="IPR028082">
    <property type="entry name" value="Peripla_BP_I"/>
</dbReference>